<name>A0ABU9Z215_9RHOO</name>
<reference evidence="1 2" key="1">
    <citation type="journal article" date="2018" name="Int. J. Syst. Evol. Microbiol.">
        <title>Uliginosibacterium sediminicola sp. nov., isolated from freshwater sediment.</title>
        <authorList>
            <person name="Hwang W.M."/>
            <person name="Kim S.M."/>
            <person name="Kang K."/>
            <person name="Ahn T.Y."/>
        </authorList>
    </citation>
    <scope>NUCLEOTIDE SEQUENCE [LARGE SCALE GENOMIC DNA]</scope>
    <source>
        <strain evidence="1 2">M1-21</strain>
    </source>
</reference>
<dbReference type="Proteomes" id="UP001410394">
    <property type="component" value="Unassembled WGS sequence"/>
</dbReference>
<dbReference type="RefSeq" id="WP_345920576.1">
    <property type="nucleotide sequence ID" value="NZ_JBDIVE010000009.1"/>
</dbReference>
<evidence type="ECO:0000313" key="2">
    <source>
        <dbReference type="Proteomes" id="UP001410394"/>
    </source>
</evidence>
<protein>
    <submittedName>
        <fullName evidence="1">Uncharacterized protein</fullName>
    </submittedName>
</protein>
<accession>A0ABU9Z215</accession>
<gene>
    <name evidence="1" type="ORF">ABDB84_15070</name>
</gene>
<keyword evidence="2" id="KW-1185">Reference proteome</keyword>
<proteinExistence type="predicted"/>
<evidence type="ECO:0000313" key="1">
    <source>
        <dbReference type="EMBL" id="MEN3069802.1"/>
    </source>
</evidence>
<dbReference type="EMBL" id="JBDIVE010000009">
    <property type="protein sequence ID" value="MEN3069802.1"/>
    <property type="molecule type" value="Genomic_DNA"/>
</dbReference>
<comment type="caution">
    <text evidence="1">The sequence shown here is derived from an EMBL/GenBank/DDBJ whole genome shotgun (WGS) entry which is preliminary data.</text>
</comment>
<organism evidence="1 2">
    <name type="scientific">Uliginosibacterium sediminicola</name>
    <dbReference type="NCBI Taxonomy" id="2024550"/>
    <lineage>
        <taxon>Bacteria</taxon>
        <taxon>Pseudomonadati</taxon>
        <taxon>Pseudomonadota</taxon>
        <taxon>Betaproteobacteria</taxon>
        <taxon>Rhodocyclales</taxon>
        <taxon>Zoogloeaceae</taxon>
        <taxon>Uliginosibacterium</taxon>
    </lineage>
</organism>
<sequence length="139" mass="15134">MASSSFSAIAKRFKRELHLMDTNVPPTAVLHVHVFKDSRDPFIALLNEHGVAHEELMLKANVVMAGGFVVEILQSSAPWAAGLATVICAFLKNRRSRKVIITTKDGVVVHCEGLSQPEIESTLENAQSLAAIETNRDAT</sequence>